<accession>C0NKG4</accession>
<dbReference type="InterPro" id="IPR036249">
    <property type="entry name" value="Thioredoxin-like_sf"/>
</dbReference>
<keyword evidence="1" id="KW-0249">Electron transport</keyword>
<evidence type="ECO:0000256" key="1">
    <source>
        <dbReference type="RuleBase" id="RU363082"/>
    </source>
</evidence>
<name>C0NKG4_AJECG</name>
<dbReference type="Pfam" id="PF05768">
    <property type="entry name" value="Glrx-like"/>
    <property type="match status" value="1"/>
</dbReference>
<proteinExistence type="inferred from homology"/>
<evidence type="ECO:0000313" key="3">
    <source>
        <dbReference type="Proteomes" id="UP000001631"/>
    </source>
</evidence>
<reference evidence="2" key="1">
    <citation type="submission" date="2009-02" db="EMBL/GenBank/DDBJ databases">
        <title>The Genome Sequence of Ajellomyces capsulatus strain G186AR.</title>
        <authorList>
            <consortium name="The Broad Institute Genome Sequencing Platform"/>
            <person name="Champion M."/>
            <person name="Cuomo C."/>
            <person name="Ma L.-J."/>
            <person name="Henn M.R."/>
            <person name="Sil A."/>
            <person name="Goldman B."/>
            <person name="Young S.K."/>
            <person name="Kodira C.D."/>
            <person name="Zeng Q."/>
            <person name="Koehrsen M."/>
            <person name="Alvarado L."/>
            <person name="Berlin A."/>
            <person name="Borenstein D."/>
            <person name="Chen Z."/>
            <person name="Engels R."/>
            <person name="Freedman E."/>
            <person name="Gellesch M."/>
            <person name="Goldberg J."/>
            <person name="Griggs A."/>
            <person name="Gujja S."/>
            <person name="Heiman D."/>
            <person name="Hepburn T."/>
            <person name="Howarth C."/>
            <person name="Jen D."/>
            <person name="Larson L."/>
            <person name="Lewis B."/>
            <person name="Mehta T."/>
            <person name="Park D."/>
            <person name="Pearson M."/>
            <person name="Roberts A."/>
            <person name="Saif S."/>
            <person name="Shea T."/>
            <person name="Shenoy N."/>
            <person name="Sisk P."/>
            <person name="Stolte C."/>
            <person name="Sykes S."/>
            <person name="Walk T."/>
            <person name="White J."/>
            <person name="Yandava C."/>
            <person name="Klein B."/>
            <person name="McEwen J.G."/>
            <person name="Puccia R."/>
            <person name="Goldman G.H."/>
            <person name="Felipe M.S."/>
            <person name="Nino-Vega G."/>
            <person name="San-Blas G."/>
            <person name="Taylor J."/>
            <person name="Mendoza L."/>
            <person name="Galagan J."/>
            <person name="Nusbaum C."/>
            <person name="Birren B."/>
        </authorList>
    </citation>
    <scope>NUCLEOTIDE SEQUENCE</scope>
    <source>
        <strain evidence="2">G186AR</strain>
    </source>
</reference>
<dbReference type="GeneID" id="69036660"/>
<dbReference type="RefSeq" id="XP_045288836.1">
    <property type="nucleotide sequence ID" value="XM_045430693.1"/>
</dbReference>
<dbReference type="Gene3D" id="3.40.30.10">
    <property type="entry name" value="Glutaredoxin"/>
    <property type="match status" value="1"/>
</dbReference>
<dbReference type="EMBL" id="GG663366">
    <property type="protein sequence ID" value="EEH08355.1"/>
    <property type="molecule type" value="Genomic_DNA"/>
</dbReference>
<comment type="similarity">
    <text evidence="1">Belongs to the glutaredoxin family.</text>
</comment>
<dbReference type="InterPro" id="IPR052565">
    <property type="entry name" value="Glutaredoxin-like_YDR286C"/>
</dbReference>
<organism evidence="2 3">
    <name type="scientific">Ajellomyces capsulatus (strain G186AR / H82 / ATCC MYA-2454 / RMSCC 2432)</name>
    <name type="common">Darling's disease fungus</name>
    <name type="synonym">Histoplasma capsulatum</name>
    <dbReference type="NCBI Taxonomy" id="447093"/>
    <lineage>
        <taxon>Eukaryota</taxon>
        <taxon>Fungi</taxon>
        <taxon>Dikarya</taxon>
        <taxon>Ascomycota</taxon>
        <taxon>Pezizomycotina</taxon>
        <taxon>Eurotiomycetes</taxon>
        <taxon>Eurotiomycetidae</taxon>
        <taxon>Onygenales</taxon>
        <taxon>Ajellomycetaceae</taxon>
        <taxon>Histoplasma</taxon>
    </lineage>
</organism>
<dbReference type="PANTHER" id="PTHR33558:SF1">
    <property type="entry name" value="GLUTAREDOXIN-LIKE PROTEIN C5ORF63 HOMOLOG"/>
    <property type="match status" value="1"/>
</dbReference>
<dbReference type="InParanoid" id="C0NKG4"/>
<dbReference type="SUPFAM" id="SSF52833">
    <property type="entry name" value="Thioredoxin-like"/>
    <property type="match status" value="1"/>
</dbReference>
<sequence length="105" mass="12330">MRTSIRLFQNAQLTLFTRVHCSLCDTAKNTIAKLRERKPFTYSEIDVMTPQNKRWKDVYEFDVPVLHVQRVLSTSNDGGETLSDPKKLFHRFTEQEVEKAIKEVE</sequence>
<gene>
    <name evidence="2" type="ORF">HCBG_03644</name>
</gene>
<evidence type="ECO:0000313" key="2">
    <source>
        <dbReference type="EMBL" id="EEH08355.1"/>
    </source>
</evidence>
<dbReference type="AlphaFoldDB" id="C0NKG4"/>
<protein>
    <recommendedName>
        <fullName evidence="1">Glutaredoxin-like protein</fullName>
    </recommendedName>
</protein>
<dbReference type="InterPro" id="IPR008554">
    <property type="entry name" value="Glutaredoxin-like"/>
</dbReference>
<dbReference type="Proteomes" id="UP000001631">
    <property type="component" value="Unassembled WGS sequence"/>
</dbReference>
<keyword evidence="1" id="KW-0813">Transport</keyword>
<dbReference type="PANTHER" id="PTHR33558">
    <property type="entry name" value="GLUTAREDOXIN-LIKE PROTEIN C5ORF63 HOMOLOG"/>
    <property type="match status" value="1"/>
</dbReference>
<keyword evidence="3" id="KW-1185">Reference proteome</keyword>
<dbReference type="HOGENOM" id="CLU_125054_0_2_1"/>